<evidence type="ECO:0000313" key="1">
    <source>
        <dbReference type="EMBL" id="OJA17465.1"/>
    </source>
</evidence>
<dbReference type="OrthoDB" id="2691562at2759"/>
<evidence type="ECO:0000313" key="2">
    <source>
        <dbReference type="Proteomes" id="UP000183567"/>
    </source>
</evidence>
<name>A0A1J8QVQ3_9AGAM</name>
<reference evidence="1 2" key="1">
    <citation type="submission" date="2016-03" db="EMBL/GenBank/DDBJ databases">
        <title>Comparative genomics of the ectomycorrhizal sister species Rhizopogon vinicolor and Rhizopogon vesiculosus (Basidiomycota: Boletales) reveals a divergence of the mating type B locus.</title>
        <authorList>
            <person name="Mujic A.B."/>
            <person name="Kuo A."/>
            <person name="Tritt A."/>
            <person name="Lipzen A."/>
            <person name="Chen C."/>
            <person name="Johnson J."/>
            <person name="Sharma A."/>
            <person name="Barry K."/>
            <person name="Grigoriev I.V."/>
            <person name="Spatafora J.W."/>
        </authorList>
    </citation>
    <scope>NUCLEOTIDE SEQUENCE [LARGE SCALE GENOMIC DNA]</scope>
    <source>
        <strain evidence="1 2">AM-OR11-056</strain>
    </source>
</reference>
<dbReference type="EMBL" id="LVVM01001996">
    <property type="protein sequence ID" value="OJA17465.1"/>
    <property type="molecule type" value="Genomic_DNA"/>
</dbReference>
<proteinExistence type="predicted"/>
<sequence length="92" mass="10417">MFIESEVVHMTICGKLRSEALLDRDHVIFAPFFNVTALLLDGNSAADIITVIQHSQFPSLKRFDMYVDTLPWAEAEQLCRALSRCNACQTLE</sequence>
<gene>
    <name evidence="1" type="ORF">AZE42_03906</name>
</gene>
<organism evidence="1 2">
    <name type="scientific">Rhizopogon vesiculosus</name>
    <dbReference type="NCBI Taxonomy" id="180088"/>
    <lineage>
        <taxon>Eukaryota</taxon>
        <taxon>Fungi</taxon>
        <taxon>Dikarya</taxon>
        <taxon>Basidiomycota</taxon>
        <taxon>Agaricomycotina</taxon>
        <taxon>Agaricomycetes</taxon>
        <taxon>Agaricomycetidae</taxon>
        <taxon>Boletales</taxon>
        <taxon>Suillineae</taxon>
        <taxon>Rhizopogonaceae</taxon>
        <taxon>Rhizopogon</taxon>
    </lineage>
</organism>
<comment type="caution">
    <text evidence="1">The sequence shown here is derived from an EMBL/GenBank/DDBJ whole genome shotgun (WGS) entry which is preliminary data.</text>
</comment>
<accession>A0A1J8QVQ3</accession>
<dbReference type="Proteomes" id="UP000183567">
    <property type="component" value="Unassembled WGS sequence"/>
</dbReference>
<keyword evidence="2" id="KW-1185">Reference proteome</keyword>
<protein>
    <submittedName>
        <fullName evidence="1">Uncharacterized protein</fullName>
    </submittedName>
</protein>
<dbReference type="AlphaFoldDB" id="A0A1J8QVQ3"/>